<keyword evidence="7 12" id="KW-0456">Lyase</keyword>
<evidence type="ECO:0000256" key="12">
    <source>
        <dbReference type="RuleBase" id="RU361172"/>
    </source>
</evidence>
<dbReference type="Pfam" id="PF10397">
    <property type="entry name" value="ADSL_C"/>
    <property type="match status" value="1"/>
</dbReference>
<dbReference type="InterPro" id="IPR024083">
    <property type="entry name" value="Fumarase/histidase_N"/>
</dbReference>
<protein>
    <recommendedName>
        <fullName evidence="5 11">Adenylosuccinate lyase</fullName>
        <shortName evidence="12">ASL</shortName>
        <ecNumber evidence="4 11">4.3.2.2</ecNumber>
    </recommendedName>
    <alternativeName>
        <fullName evidence="9 12">Adenylosuccinase</fullName>
    </alternativeName>
</protein>
<dbReference type="PRINTS" id="PR00149">
    <property type="entry name" value="FUMRATELYASE"/>
</dbReference>
<dbReference type="Gene3D" id="1.10.40.30">
    <property type="entry name" value="Fumarase/aspartase (C-terminal domain)"/>
    <property type="match status" value="1"/>
</dbReference>
<dbReference type="InterPro" id="IPR000362">
    <property type="entry name" value="Fumarate_lyase_fam"/>
</dbReference>
<evidence type="ECO:0000313" key="15">
    <source>
        <dbReference type="Proteomes" id="UP000189810"/>
    </source>
</evidence>
<dbReference type="SMART" id="SM00998">
    <property type="entry name" value="ADSL_C"/>
    <property type="match status" value="1"/>
</dbReference>
<dbReference type="Gene3D" id="1.10.275.10">
    <property type="entry name" value="Fumarase/aspartase (N-terminal domain)"/>
    <property type="match status" value="1"/>
</dbReference>
<dbReference type="PRINTS" id="PR00145">
    <property type="entry name" value="ARGSUCLYASE"/>
</dbReference>
<evidence type="ECO:0000256" key="1">
    <source>
        <dbReference type="ARBA" id="ARBA00004706"/>
    </source>
</evidence>
<dbReference type="GO" id="GO:0044208">
    <property type="term" value="P:'de novo' AMP biosynthetic process"/>
    <property type="evidence" value="ECO:0007669"/>
    <property type="project" value="UniProtKB-UniPathway"/>
</dbReference>
<reference evidence="14 15" key="1">
    <citation type="submission" date="2016-11" db="EMBL/GenBank/DDBJ databases">
        <authorList>
            <person name="Jaros S."/>
            <person name="Januszkiewicz K."/>
            <person name="Wedrychowicz H."/>
        </authorList>
    </citation>
    <scope>NUCLEOTIDE SEQUENCE [LARGE SCALE GENOMIC DNA]</scope>
    <source>
        <strain evidence="14 15">DSM 19557</strain>
    </source>
</reference>
<dbReference type="PANTHER" id="PTHR43172:SF1">
    <property type="entry name" value="ADENYLOSUCCINATE LYASE"/>
    <property type="match status" value="1"/>
</dbReference>
<dbReference type="PROSITE" id="PS00163">
    <property type="entry name" value="FUMARATE_LYASES"/>
    <property type="match status" value="1"/>
</dbReference>
<dbReference type="UniPathway" id="UPA00075">
    <property type="reaction ID" value="UER00336"/>
</dbReference>
<dbReference type="FunFam" id="1.20.200.10:FF:000008">
    <property type="entry name" value="Adenylosuccinate lyase"/>
    <property type="match status" value="1"/>
</dbReference>
<organism evidence="14 15">
    <name type="scientific">Thermocrinis minervae</name>
    <dbReference type="NCBI Taxonomy" id="381751"/>
    <lineage>
        <taxon>Bacteria</taxon>
        <taxon>Pseudomonadati</taxon>
        <taxon>Aquificota</taxon>
        <taxon>Aquificia</taxon>
        <taxon>Aquificales</taxon>
        <taxon>Aquificaceae</taxon>
        <taxon>Thermocrinis</taxon>
    </lineage>
</organism>
<comment type="pathway">
    <text evidence="2 12">Purine metabolism; AMP biosynthesis via de novo pathway; AMP from IMP: step 2/2.</text>
</comment>
<dbReference type="InterPro" id="IPR004769">
    <property type="entry name" value="Pur_lyase"/>
</dbReference>
<dbReference type="SUPFAM" id="SSF48557">
    <property type="entry name" value="L-aspartase-like"/>
    <property type="match status" value="1"/>
</dbReference>
<gene>
    <name evidence="14" type="ORF">SAMN05444391_1389</name>
</gene>
<comment type="pathway">
    <text evidence="1 12">Purine metabolism; IMP biosynthesis via de novo pathway; 5-amino-1-(5-phospho-D-ribosyl)imidazole-4-carboxamide from 5-amino-1-(5-phospho-D-ribosyl)imidazole-4-carboxylate: step 2/2.</text>
</comment>
<dbReference type="GO" id="GO:0070626">
    <property type="term" value="F:(S)-2-(5-amino-1-(5-phospho-D-ribosyl)imidazole-4-carboxamido) succinate lyase (fumarate-forming) activity"/>
    <property type="evidence" value="ECO:0007669"/>
    <property type="project" value="TreeGrafter"/>
</dbReference>
<dbReference type="GO" id="GO:0005829">
    <property type="term" value="C:cytosol"/>
    <property type="evidence" value="ECO:0007669"/>
    <property type="project" value="TreeGrafter"/>
</dbReference>
<dbReference type="OrthoDB" id="9768878at2"/>
<dbReference type="GO" id="GO:0004018">
    <property type="term" value="F:N6-(1,2-dicarboxyethyl)AMP AMP-lyase (fumarate-forming) activity"/>
    <property type="evidence" value="ECO:0007669"/>
    <property type="project" value="UniProtKB-UniRule"/>
</dbReference>
<evidence type="ECO:0000256" key="5">
    <source>
        <dbReference type="ARBA" id="ARBA00017058"/>
    </source>
</evidence>
<dbReference type="FunFam" id="1.10.40.30:FF:000007">
    <property type="entry name" value="Adenylosuccinate lyase"/>
    <property type="match status" value="1"/>
</dbReference>
<dbReference type="Gene3D" id="1.20.200.10">
    <property type="entry name" value="Fumarase/aspartase (Central domain)"/>
    <property type="match status" value="1"/>
</dbReference>
<evidence type="ECO:0000256" key="8">
    <source>
        <dbReference type="ARBA" id="ARBA00024477"/>
    </source>
</evidence>
<dbReference type="UniPathway" id="UPA00074">
    <property type="reaction ID" value="UER00132"/>
</dbReference>
<name>A0A1M6TCF4_9AQUI</name>
<feature type="domain" description="Adenylosuccinate lyase C-terminal" evidence="13">
    <location>
        <begin position="351"/>
        <end position="431"/>
    </location>
</feature>
<evidence type="ECO:0000256" key="4">
    <source>
        <dbReference type="ARBA" id="ARBA00012339"/>
    </source>
</evidence>
<proteinExistence type="inferred from homology"/>
<keyword evidence="15" id="KW-1185">Reference proteome</keyword>
<comment type="catalytic activity">
    <reaction evidence="8">
        <text>(2S)-2-[5-amino-1-(5-phospho-beta-D-ribosyl)imidazole-4-carboxamido]succinate = 5-amino-1-(5-phospho-beta-D-ribosyl)imidazole-4-carboxamide + fumarate</text>
        <dbReference type="Rhea" id="RHEA:23920"/>
        <dbReference type="ChEBI" id="CHEBI:29806"/>
        <dbReference type="ChEBI" id="CHEBI:58443"/>
        <dbReference type="ChEBI" id="CHEBI:58475"/>
        <dbReference type="EC" id="4.3.2.2"/>
    </reaction>
    <physiologicalReaction direction="left-to-right" evidence="8">
        <dbReference type="Rhea" id="RHEA:23921"/>
    </physiologicalReaction>
</comment>
<evidence type="ECO:0000256" key="6">
    <source>
        <dbReference type="ARBA" id="ARBA00022755"/>
    </source>
</evidence>
<dbReference type="InterPro" id="IPR022761">
    <property type="entry name" value="Fumarate_lyase_N"/>
</dbReference>
<evidence type="ECO:0000256" key="7">
    <source>
        <dbReference type="ARBA" id="ARBA00023239"/>
    </source>
</evidence>
<dbReference type="CDD" id="cd01360">
    <property type="entry name" value="Adenylsuccinate_lyase_1"/>
    <property type="match status" value="1"/>
</dbReference>
<dbReference type="PANTHER" id="PTHR43172">
    <property type="entry name" value="ADENYLOSUCCINATE LYASE"/>
    <property type="match status" value="1"/>
</dbReference>
<comment type="catalytic activity">
    <reaction evidence="10">
        <text>N(6)-(1,2-dicarboxyethyl)-AMP = fumarate + AMP</text>
        <dbReference type="Rhea" id="RHEA:16853"/>
        <dbReference type="ChEBI" id="CHEBI:29806"/>
        <dbReference type="ChEBI" id="CHEBI:57567"/>
        <dbReference type="ChEBI" id="CHEBI:456215"/>
        <dbReference type="EC" id="4.3.2.2"/>
    </reaction>
    <physiologicalReaction direction="left-to-right" evidence="10">
        <dbReference type="Rhea" id="RHEA:16854"/>
    </physiologicalReaction>
</comment>
<evidence type="ECO:0000256" key="10">
    <source>
        <dbReference type="ARBA" id="ARBA00049115"/>
    </source>
</evidence>
<accession>A0A1M6TCF4</accession>
<evidence type="ECO:0000259" key="13">
    <source>
        <dbReference type="SMART" id="SM00998"/>
    </source>
</evidence>
<dbReference type="Proteomes" id="UP000189810">
    <property type="component" value="Chromosome I"/>
</dbReference>
<evidence type="ECO:0000313" key="14">
    <source>
        <dbReference type="EMBL" id="SHK54458.1"/>
    </source>
</evidence>
<keyword evidence="6 12" id="KW-0658">Purine biosynthesis</keyword>
<dbReference type="InterPro" id="IPR008948">
    <property type="entry name" value="L-Aspartase-like"/>
</dbReference>
<dbReference type="InterPro" id="IPR020557">
    <property type="entry name" value="Fumarate_lyase_CS"/>
</dbReference>
<dbReference type="Pfam" id="PF00206">
    <property type="entry name" value="Lyase_1"/>
    <property type="match status" value="1"/>
</dbReference>
<dbReference type="GO" id="GO:0006189">
    <property type="term" value="P:'de novo' IMP biosynthetic process"/>
    <property type="evidence" value="ECO:0007669"/>
    <property type="project" value="UniProtKB-UniPathway"/>
</dbReference>
<comment type="similarity">
    <text evidence="3 12">Belongs to the lyase 1 family. Adenylosuccinate lyase subfamily.</text>
</comment>
<dbReference type="InterPro" id="IPR019468">
    <property type="entry name" value="AdenyloSucc_lyase_C"/>
</dbReference>
<sequence length="440" mass="50768">MVKRYTRPQMGEIWSDLSKFRFWLEVEKAICRAWHKLGKIPAQALEKIEKTYVDEEVLRRIEEYEKVYNHDVLAFVSAIGDQIRGYTQYFHMGITSSDIVDTALALQIREALRLILQDVDLVLEELKRLSLEHKHTLMMGRTHGMHAEPITLGLKFLVWYDEMKRNRQRLLEALDNISYGKIAGAVGTYSNLDPMVEKLALEELGLKPEPASTQIVHRDRHAQVVFSLAICATSLEKFATEIRHLQRTEVGEVEEPFREGQRGSSAMPHKKNPIHAERICGLARVIRSNLTASLENVVLWHERDISHSSAERVILPDSFIALDYILNLFLSILKGLKVNKDRMLKNMDLSFGLYASSKILTLLMEKGIDRDIAYQLVQRCAMRSYREEIPFRQSLMEDTEVSKYLTQEEIEKAIDPKSFLKHLDYIYDKVFGGDKDGSDV</sequence>
<evidence type="ECO:0000256" key="9">
    <source>
        <dbReference type="ARBA" id="ARBA00030717"/>
    </source>
</evidence>
<dbReference type="RefSeq" id="WP_079654480.1">
    <property type="nucleotide sequence ID" value="NZ_LT670846.1"/>
</dbReference>
<dbReference type="EC" id="4.3.2.2" evidence="4 11"/>
<evidence type="ECO:0000256" key="2">
    <source>
        <dbReference type="ARBA" id="ARBA00004734"/>
    </source>
</evidence>
<evidence type="ECO:0000256" key="3">
    <source>
        <dbReference type="ARBA" id="ARBA00008273"/>
    </source>
</evidence>
<evidence type="ECO:0000256" key="11">
    <source>
        <dbReference type="NCBIfam" id="TIGR00928"/>
    </source>
</evidence>
<dbReference type="EMBL" id="LT670846">
    <property type="protein sequence ID" value="SHK54458.1"/>
    <property type="molecule type" value="Genomic_DNA"/>
</dbReference>
<dbReference type="AlphaFoldDB" id="A0A1M6TCF4"/>
<dbReference type="STRING" id="381751.SAMN05444391_1389"/>
<dbReference type="NCBIfam" id="TIGR00928">
    <property type="entry name" value="purB"/>
    <property type="match status" value="1"/>
</dbReference>